<reference evidence="1" key="1">
    <citation type="submission" date="2006-10" db="EMBL/GenBank/DDBJ databases">
        <authorList>
            <person name="Amadeo P."/>
            <person name="Zhao Q."/>
            <person name="Wortman J."/>
            <person name="Fraser-Liggett C."/>
            <person name="Carlton J."/>
        </authorList>
    </citation>
    <scope>NUCLEOTIDE SEQUENCE</scope>
    <source>
        <strain evidence="1">G3</strain>
    </source>
</reference>
<protein>
    <submittedName>
        <fullName evidence="1">Uncharacterized protein</fullName>
    </submittedName>
</protein>
<dbReference type="InParanoid" id="A2FMP0"/>
<dbReference type="RefSeq" id="XP_001306770.1">
    <property type="nucleotide sequence ID" value="XM_001306769.1"/>
</dbReference>
<dbReference type="AlphaFoldDB" id="A2FMP0"/>
<dbReference type="Proteomes" id="UP000001542">
    <property type="component" value="Unassembled WGS sequence"/>
</dbReference>
<keyword evidence="2" id="KW-1185">Reference proteome</keyword>
<dbReference type="VEuPathDB" id="TrichDB:TVAG_177480"/>
<evidence type="ECO:0000313" key="1">
    <source>
        <dbReference type="EMBL" id="EAX93840.1"/>
    </source>
</evidence>
<evidence type="ECO:0000313" key="2">
    <source>
        <dbReference type="Proteomes" id="UP000001542"/>
    </source>
</evidence>
<accession>A2FMP0</accession>
<organism evidence="1 2">
    <name type="scientific">Trichomonas vaginalis (strain ATCC PRA-98 / G3)</name>
    <dbReference type="NCBI Taxonomy" id="412133"/>
    <lineage>
        <taxon>Eukaryota</taxon>
        <taxon>Metamonada</taxon>
        <taxon>Parabasalia</taxon>
        <taxon>Trichomonadida</taxon>
        <taxon>Trichomonadidae</taxon>
        <taxon>Trichomonas</taxon>
    </lineage>
</organism>
<name>A2FMP0_TRIV3</name>
<dbReference type="EMBL" id="DS113890">
    <property type="protein sequence ID" value="EAX93840.1"/>
    <property type="molecule type" value="Genomic_DNA"/>
</dbReference>
<proteinExistence type="predicted"/>
<dbReference type="KEGG" id="tva:4751565"/>
<gene>
    <name evidence="1" type="ORF">TVAG_177480</name>
</gene>
<dbReference type="VEuPathDB" id="TrichDB:TVAGG3_1002790"/>
<reference evidence="1" key="2">
    <citation type="journal article" date="2007" name="Science">
        <title>Draft genome sequence of the sexually transmitted pathogen Trichomonas vaginalis.</title>
        <authorList>
            <person name="Carlton J.M."/>
            <person name="Hirt R.P."/>
            <person name="Silva J.C."/>
            <person name="Delcher A.L."/>
            <person name="Schatz M."/>
            <person name="Zhao Q."/>
            <person name="Wortman J.R."/>
            <person name="Bidwell S.L."/>
            <person name="Alsmark U.C.M."/>
            <person name="Besteiro S."/>
            <person name="Sicheritz-Ponten T."/>
            <person name="Noel C.J."/>
            <person name="Dacks J.B."/>
            <person name="Foster P.G."/>
            <person name="Simillion C."/>
            <person name="Van de Peer Y."/>
            <person name="Miranda-Saavedra D."/>
            <person name="Barton G.J."/>
            <person name="Westrop G.D."/>
            <person name="Mueller S."/>
            <person name="Dessi D."/>
            <person name="Fiori P.L."/>
            <person name="Ren Q."/>
            <person name="Paulsen I."/>
            <person name="Zhang H."/>
            <person name="Bastida-Corcuera F.D."/>
            <person name="Simoes-Barbosa A."/>
            <person name="Brown M.T."/>
            <person name="Hayes R.D."/>
            <person name="Mukherjee M."/>
            <person name="Okumura C.Y."/>
            <person name="Schneider R."/>
            <person name="Smith A.J."/>
            <person name="Vanacova S."/>
            <person name="Villalvazo M."/>
            <person name="Haas B.J."/>
            <person name="Pertea M."/>
            <person name="Feldblyum T.V."/>
            <person name="Utterback T.R."/>
            <person name="Shu C.L."/>
            <person name="Osoegawa K."/>
            <person name="de Jong P.J."/>
            <person name="Hrdy I."/>
            <person name="Horvathova L."/>
            <person name="Zubacova Z."/>
            <person name="Dolezal P."/>
            <person name="Malik S.B."/>
            <person name="Logsdon J.M. Jr."/>
            <person name="Henze K."/>
            <person name="Gupta A."/>
            <person name="Wang C.C."/>
            <person name="Dunne R.L."/>
            <person name="Upcroft J.A."/>
            <person name="Upcroft P."/>
            <person name="White O."/>
            <person name="Salzberg S.L."/>
            <person name="Tang P."/>
            <person name="Chiu C.-H."/>
            <person name="Lee Y.-S."/>
            <person name="Embley T.M."/>
            <person name="Coombs G.H."/>
            <person name="Mottram J.C."/>
            <person name="Tachezy J."/>
            <person name="Fraser-Liggett C.M."/>
            <person name="Johnson P.J."/>
        </authorList>
    </citation>
    <scope>NUCLEOTIDE SEQUENCE [LARGE SCALE GENOMIC DNA]</scope>
    <source>
        <strain evidence="1">G3</strain>
    </source>
</reference>
<sequence length="204" mass="23854">MQEKILLPPISSLAPQIVAEPQYAMPEYQPESIYPQQVPSSYMSYQLCSNNSKRRPMNFTVLEDIAILKAMRLYLGKNVSLKIPWSFWQFYRKFTGSQRSDSSLYHHWNGAMVKKYCNFIKDGRIDECISWAENSCESKEIKAELESESAQPDQRMLIHSRSHQVMPSSYFHSEVRSPLNAAMPRQLTHFQSCRDVDVARMQWF</sequence>